<feature type="compositionally biased region" description="Low complexity" evidence="1">
    <location>
        <begin position="220"/>
        <end position="230"/>
    </location>
</feature>
<feature type="domain" description="LysM" evidence="3">
    <location>
        <begin position="162"/>
        <end position="206"/>
    </location>
</feature>
<gene>
    <name evidence="4" type="ORF">SAMN05444340_102231</name>
</gene>
<dbReference type="CDD" id="cd00118">
    <property type="entry name" value="LysM"/>
    <property type="match status" value="1"/>
</dbReference>
<dbReference type="Pfam" id="PF01551">
    <property type="entry name" value="Peptidase_M23"/>
    <property type="match status" value="1"/>
</dbReference>
<dbReference type="AlphaFoldDB" id="A0A1H3GA14"/>
<dbReference type="Gene3D" id="3.10.350.10">
    <property type="entry name" value="LysM domain"/>
    <property type="match status" value="2"/>
</dbReference>
<evidence type="ECO:0000256" key="1">
    <source>
        <dbReference type="SAM" id="MobiDB-lite"/>
    </source>
</evidence>
<dbReference type="InterPro" id="IPR016047">
    <property type="entry name" value="M23ase_b-sheet_dom"/>
</dbReference>
<dbReference type="Proteomes" id="UP000199286">
    <property type="component" value="Unassembled WGS sequence"/>
</dbReference>
<dbReference type="GO" id="GO:0004222">
    <property type="term" value="F:metalloendopeptidase activity"/>
    <property type="evidence" value="ECO:0007669"/>
    <property type="project" value="TreeGrafter"/>
</dbReference>
<protein>
    <submittedName>
        <fullName evidence="4">Murein DD-endopeptidase MepM and murein hydrolase activator NlpD, contain LysM domain</fullName>
    </submittedName>
</protein>
<accession>A0A1H3GA14</accession>
<keyword evidence="2" id="KW-0732">Signal</keyword>
<feature type="region of interest" description="Disordered" evidence="1">
    <location>
        <begin position="220"/>
        <end position="262"/>
    </location>
</feature>
<keyword evidence="4" id="KW-0378">Hydrolase</keyword>
<dbReference type="InterPro" id="IPR050570">
    <property type="entry name" value="Cell_wall_metabolism_enzyme"/>
</dbReference>
<dbReference type="OrthoDB" id="9795421at2"/>
<keyword evidence="5" id="KW-1185">Reference proteome</keyword>
<dbReference type="InterPro" id="IPR011055">
    <property type="entry name" value="Dup_hybrid_motif"/>
</dbReference>
<evidence type="ECO:0000259" key="3">
    <source>
        <dbReference type="PROSITE" id="PS51782"/>
    </source>
</evidence>
<name>A0A1H3GA14_9RHOB</name>
<dbReference type="InterPro" id="IPR018392">
    <property type="entry name" value="LysM"/>
</dbReference>
<evidence type="ECO:0000313" key="4">
    <source>
        <dbReference type="EMBL" id="SDX99890.1"/>
    </source>
</evidence>
<evidence type="ECO:0000313" key="5">
    <source>
        <dbReference type="Proteomes" id="UP000199286"/>
    </source>
</evidence>
<dbReference type="SMART" id="SM00257">
    <property type="entry name" value="LysM"/>
    <property type="match status" value="2"/>
</dbReference>
<dbReference type="CDD" id="cd12797">
    <property type="entry name" value="M23_peptidase"/>
    <property type="match status" value="1"/>
</dbReference>
<dbReference type="RefSeq" id="WP_089879333.1">
    <property type="nucleotide sequence ID" value="NZ_FNPF01000002.1"/>
</dbReference>
<evidence type="ECO:0000256" key="2">
    <source>
        <dbReference type="SAM" id="SignalP"/>
    </source>
</evidence>
<feature type="compositionally biased region" description="Pro residues" evidence="1">
    <location>
        <begin position="231"/>
        <end position="257"/>
    </location>
</feature>
<sequence length="387" mass="39958">MSQPIFLRPLAACAVLALLGACSDPLDLDVRGEMGGTVDTTDATRSAAASRPAADDRGIVSYPTYQVAIARRGDTLASLAERVGVPADELGRYNGIRPVDPLRQGEIVALPRRVGTTGGTATGPIAAPGAVDVTTLAAGAIESAPASTGAPRPAQSTGTEPIRHRVQRGETAFTVARLYGITPRALAEMNALDEQYTLREGQVLLVPATNRATQTAAIAPATTAPGTGSPTPVPPSASKPLPPADPKPAAAPAPKPSEPVADIGQAEASSGNARMRMPVEGSIIREYAKGRNEGIDIGVPAGTPVRAAASGQVAAITRNTEDVTIVVIRHPDEVLSIYTHIEDLKVVKGDAVSAGQTIGQVKAGDPSFLHFEVRKGFDSVDPMTYLR</sequence>
<organism evidence="4 5">
    <name type="scientific">Citreimonas salinaria</name>
    <dbReference type="NCBI Taxonomy" id="321339"/>
    <lineage>
        <taxon>Bacteria</taxon>
        <taxon>Pseudomonadati</taxon>
        <taxon>Pseudomonadota</taxon>
        <taxon>Alphaproteobacteria</taxon>
        <taxon>Rhodobacterales</taxon>
        <taxon>Roseobacteraceae</taxon>
        <taxon>Citreimonas</taxon>
    </lineage>
</organism>
<feature type="region of interest" description="Disordered" evidence="1">
    <location>
        <begin position="143"/>
        <end position="167"/>
    </location>
</feature>
<dbReference type="InterPro" id="IPR036779">
    <property type="entry name" value="LysM_dom_sf"/>
</dbReference>
<dbReference type="PROSITE" id="PS51782">
    <property type="entry name" value="LYSM"/>
    <property type="match status" value="1"/>
</dbReference>
<dbReference type="SUPFAM" id="SSF51261">
    <property type="entry name" value="Duplicated hybrid motif"/>
    <property type="match status" value="1"/>
</dbReference>
<feature type="chain" id="PRO_5011558520" evidence="2">
    <location>
        <begin position="24"/>
        <end position="387"/>
    </location>
</feature>
<dbReference type="EMBL" id="FNPF01000002">
    <property type="protein sequence ID" value="SDX99890.1"/>
    <property type="molecule type" value="Genomic_DNA"/>
</dbReference>
<dbReference type="SUPFAM" id="SSF54106">
    <property type="entry name" value="LysM domain"/>
    <property type="match status" value="1"/>
</dbReference>
<reference evidence="4 5" key="1">
    <citation type="submission" date="2016-10" db="EMBL/GenBank/DDBJ databases">
        <authorList>
            <person name="de Groot N.N."/>
        </authorList>
    </citation>
    <scope>NUCLEOTIDE SEQUENCE [LARGE SCALE GENOMIC DNA]</scope>
    <source>
        <strain evidence="4 5">DSM 26880</strain>
    </source>
</reference>
<feature type="signal peptide" evidence="2">
    <location>
        <begin position="1"/>
        <end position="23"/>
    </location>
</feature>
<dbReference type="Gene3D" id="2.70.70.10">
    <property type="entry name" value="Glucose Permease (Domain IIA)"/>
    <property type="match status" value="1"/>
</dbReference>
<proteinExistence type="predicted"/>
<dbReference type="STRING" id="321339.SAMN05444340_102231"/>
<dbReference type="Pfam" id="PF01476">
    <property type="entry name" value="LysM"/>
    <property type="match status" value="2"/>
</dbReference>
<dbReference type="PANTHER" id="PTHR21666">
    <property type="entry name" value="PEPTIDASE-RELATED"/>
    <property type="match status" value="1"/>
</dbReference>
<dbReference type="PANTHER" id="PTHR21666:SF270">
    <property type="entry name" value="MUREIN HYDROLASE ACTIVATOR ENVC"/>
    <property type="match status" value="1"/>
</dbReference>